<dbReference type="EC" id="3.1.26.4" evidence="2"/>
<dbReference type="STRING" id="8496.A0A151NU85"/>
<dbReference type="InterPro" id="IPR041577">
    <property type="entry name" value="RT_RNaseH_2"/>
</dbReference>
<dbReference type="Pfam" id="PF17919">
    <property type="entry name" value="RT_RNaseH_2"/>
    <property type="match status" value="1"/>
</dbReference>
<evidence type="ECO:0000259" key="3">
    <source>
        <dbReference type="Pfam" id="PF00078"/>
    </source>
</evidence>
<dbReference type="EMBL" id="AKHW03001930">
    <property type="protein sequence ID" value="KYO40426.1"/>
    <property type="molecule type" value="Genomic_DNA"/>
</dbReference>
<proteinExistence type="inferred from homology"/>
<dbReference type="Gene3D" id="3.30.70.270">
    <property type="match status" value="2"/>
</dbReference>
<evidence type="ECO:0000256" key="1">
    <source>
        <dbReference type="ARBA" id="ARBA00010879"/>
    </source>
</evidence>
<evidence type="ECO:0000256" key="2">
    <source>
        <dbReference type="ARBA" id="ARBA00012180"/>
    </source>
</evidence>
<evidence type="ECO:0000313" key="6">
    <source>
        <dbReference type="Proteomes" id="UP000050525"/>
    </source>
</evidence>
<dbReference type="InterPro" id="IPR000477">
    <property type="entry name" value="RT_dom"/>
</dbReference>
<dbReference type="AlphaFoldDB" id="A0A151NU85"/>
<feature type="domain" description="Reverse transcriptase" evidence="3">
    <location>
        <begin position="63"/>
        <end position="210"/>
    </location>
</feature>
<sequence length="338" mass="37673">MDPAIALMFMKAQNVPSTPWPKIDAELDRLIMQGVLEPIIHTSWATPITPVLKPNGSVHICGDFKCTVNKVLKQDLHPVPTINQLLSVLSGGKIFAKLDLVQAYQQLIVDDKAAEAQTIITHWGAFCVKHLQFEISVAPGIFQWLMEEMPAGIPGVVPYFDDALIMGLSREKLTKRFRKVLQRFDKAGIRVKREKCQLGVSSINLLGYQIDVSGIRSVKDKVKAIHDAPIPTCRQDLQAFLGLLNFYHIFLKDRVTIAEPLHRLLDKGAQWKWTYQHNGAFQGIKRLLTSDSVLVHYDEQKPLSITCDASGFGVGAVLSHTLPDGTDAPIAFYLKTVT</sequence>
<dbReference type="Proteomes" id="UP000050525">
    <property type="component" value="Unassembled WGS sequence"/>
</dbReference>
<organism evidence="5 6">
    <name type="scientific">Alligator mississippiensis</name>
    <name type="common">American alligator</name>
    <dbReference type="NCBI Taxonomy" id="8496"/>
    <lineage>
        <taxon>Eukaryota</taxon>
        <taxon>Metazoa</taxon>
        <taxon>Chordata</taxon>
        <taxon>Craniata</taxon>
        <taxon>Vertebrata</taxon>
        <taxon>Euteleostomi</taxon>
        <taxon>Archelosauria</taxon>
        <taxon>Archosauria</taxon>
        <taxon>Crocodylia</taxon>
        <taxon>Alligatoridae</taxon>
        <taxon>Alligatorinae</taxon>
        <taxon>Alligator</taxon>
    </lineage>
</organism>
<dbReference type="PANTHER" id="PTHR37984">
    <property type="entry name" value="PROTEIN CBG26694"/>
    <property type="match status" value="1"/>
</dbReference>
<name>A0A151NU85_ALLMI</name>
<accession>A0A151NU85</accession>
<dbReference type="InterPro" id="IPR050951">
    <property type="entry name" value="Retrovirus_Pol_polyprotein"/>
</dbReference>
<dbReference type="Gene3D" id="3.10.10.10">
    <property type="entry name" value="HIV Type 1 Reverse Transcriptase, subunit A, domain 1"/>
    <property type="match status" value="1"/>
</dbReference>
<feature type="domain" description="Reverse transcriptase/retrotransposon-derived protein RNase H-like" evidence="4">
    <location>
        <begin position="273"/>
        <end position="337"/>
    </location>
</feature>
<dbReference type="GO" id="GO:0004523">
    <property type="term" value="F:RNA-DNA hybrid ribonuclease activity"/>
    <property type="evidence" value="ECO:0007669"/>
    <property type="project" value="UniProtKB-EC"/>
</dbReference>
<reference evidence="5 6" key="1">
    <citation type="journal article" date="2012" name="Genome Biol.">
        <title>Sequencing three crocodilian genomes to illuminate the evolution of archosaurs and amniotes.</title>
        <authorList>
            <person name="St John J.A."/>
            <person name="Braun E.L."/>
            <person name="Isberg S.R."/>
            <person name="Miles L.G."/>
            <person name="Chong A.Y."/>
            <person name="Gongora J."/>
            <person name="Dalzell P."/>
            <person name="Moran C."/>
            <person name="Bed'hom B."/>
            <person name="Abzhanov A."/>
            <person name="Burgess S.C."/>
            <person name="Cooksey A.M."/>
            <person name="Castoe T.A."/>
            <person name="Crawford N.G."/>
            <person name="Densmore L.D."/>
            <person name="Drew J.C."/>
            <person name="Edwards S.V."/>
            <person name="Faircloth B.C."/>
            <person name="Fujita M.K."/>
            <person name="Greenwold M.J."/>
            <person name="Hoffmann F.G."/>
            <person name="Howard J.M."/>
            <person name="Iguchi T."/>
            <person name="Janes D.E."/>
            <person name="Khan S.Y."/>
            <person name="Kohno S."/>
            <person name="de Koning A.J."/>
            <person name="Lance S.L."/>
            <person name="McCarthy F.M."/>
            <person name="McCormack J.E."/>
            <person name="Merchant M.E."/>
            <person name="Peterson D.G."/>
            <person name="Pollock D.D."/>
            <person name="Pourmand N."/>
            <person name="Raney B.J."/>
            <person name="Roessler K.A."/>
            <person name="Sanford J.R."/>
            <person name="Sawyer R.H."/>
            <person name="Schmidt C.J."/>
            <person name="Triplett E.W."/>
            <person name="Tuberville T.D."/>
            <person name="Venegas-Anaya M."/>
            <person name="Howard J.T."/>
            <person name="Jarvis E.D."/>
            <person name="Guillette L.J.Jr."/>
            <person name="Glenn T.C."/>
            <person name="Green R.E."/>
            <person name="Ray D.A."/>
        </authorList>
    </citation>
    <scope>NUCLEOTIDE SEQUENCE [LARGE SCALE GENOMIC DNA]</scope>
    <source>
        <strain evidence="5">KSC_2009_1</strain>
    </source>
</reference>
<comment type="similarity">
    <text evidence="1">Belongs to the beta type-B retroviral polymerase family. HERV class-II K(HML-2) pol subfamily.</text>
</comment>
<evidence type="ECO:0000313" key="5">
    <source>
        <dbReference type="EMBL" id="KYO40426.1"/>
    </source>
</evidence>
<dbReference type="InterPro" id="IPR043502">
    <property type="entry name" value="DNA/RNA_pol_sf"/>
</dbReference>
<protein>
    <recommendedName>
        <fullName evidence="2">ribonuclease H</fullName>
        <ecNumber evidence="2">3.1.26.4</ecNumber>
    </recommendedName>
</protein>
<dbReference type="PANTHER" id="PTHR37984:SF12">
    <property type="entry name" value="RIBONUCLEASE H"/>
    <property type="match status" value="1"/>
</dbReference>
<dbReference type="Pfam" id="PF00078">
    <property type="entry name" value="RVT_1"/>
    <property type="match status" value="1"/>
</dbReference>
<dbReference type="CDD" id="cd01647">
    <property type="entry name" value="RT_LTR"/>
    <property type="match status" value="1"/>
</dbReference>
<dbReference type="SUPFAM" id="SSF56672">
    <property type="entry name" value="DNA/RNA polymerases"/>
    <property type="match status" value="1"/>
</dbReference>
<comment type="caution">
    <text evidence="5">The sequence shown here is derived from an EMBL/GenBank/DDBJ whole genome shotgun (WGS) entry which is preliminary data.</text>
</comment>
<dbReference type="FunFam" id="3.30.70.270:FF:000026">
    <property type="entry name" value="Transposon Ty3-G Gag-Pol polyprotein"/>
    <property type="match status" value="1"/>
</dbReference>
<keyword evidence="6" id="KW-1185">Reference proteome</keyword>
<evidence type="ECO:0000259" key="4">
    <source>
        <dbReference type="Pfam" id="PF17919"/>
    </source>
</evidence>
<dbReference type="InterPro" id="IPR043128">
    <property type="entry name" value="Rev_trsase/Diguanyl_cyclase"/>
</dbReference>
<gene>
    <name evidence="5" type="ORF">Y1Q_0013241</name>
</gene>